<dbReference type="AlphaFoldDB" id="C3ZI30"/>
<name>C3ZI30_BRAFL</name>
<keyword evidence="1" id="KW-0732">Signal</keyword>
<dbReference type="EMBL" id="GG666626">
    <property type="protein sequence ID" value="EEN47772.1"/>
    <property type="molecule type" value="Genomic_DNA"/>
</dbReference>
<accession>C3ZI30</accession>
<reference evidence="2" key="1">
    <citation type="journal article" date="2008" name="Nature">
        <title>The amphioxus genome and the evolution of the chordate karyotype.</title>
        <authorList>
            <consortium name="US DOE Joint Genome Institute (JGI-PGF)"/>
            <person name="Putnam N.H."/>
            <person name="Butts T."/>
            <person name="Ferrier D.E.K."/>
            <person name="Furlong R.F."/>
            <person name="Hellsten U."/>
            <person name="Kawashima T."/>
            <person name="Robinson-Rechavi M."/>
            <person name="Shoguchi E."/>
            <person name="Terry A."/>
            <person name="Yu J.-K."/>
            <person name="Benito-Gutierrez E.L."/>
            <person name="Dubchak I."/>
            <person name="Garcia-Fernandez J."/>
            <person name="Gibson-Brown J.J."/>
            <person name="Grigoriev I.V."/>
            <person name="Horton A.C."/>
            <person name="de Jong P.J."/>
            <person name="Jurka J."/>
            <person name="Kapitonov V.V."/>
            <person name="Kohara Y."/>
            <person name="Kuroki Y."/>
            <person name="Lindquist E."/>
            <person name="Lucas S."/>
            <person name="Osoegawa K."/>
            <person name="Pennacchio L.A."/>
            <person name="Salamov A.A."/>
            <person name="Satou Y."/>
            <person name="Sauka-Spengler T."/>
            <person name="Schmutz J."/>
            <person name="Shin-I T."/>
            <person name="Toyoda A."/>
            <person name="Bronner-Fraser M."/>
            <person name="Fujiyama A."/>
            <person name="Holland L.Z."/>
            <person name="Holland P.W.H."/>
            <person name="Satoh N."/>
            <person name="Rokhsar D.S."/>
        </authorList>
    </citation>
    <scope>NUCLEOTIDE SEQUENCE [LARGE SCALE GENOMIC DNA]</scope>
    <source>
        <strain evidence="2">S238N-H82</strain>
        <tissue evidence="2">Testes</tissue>
    </source>
</reference>
<protein>
    <submittedName>
        <fullName evidence="2">Uncharacterized protein</fullName>
    </submittedName>
</protein>
<evidence type="ECO:0000313" key="2">
    <source>
        <dbReference type="EMBL" id="EEN47772.1"/>
    </source>
</evidence>
<sequence length="147" mass="15952">MEARRHLSTAVVLLGNLISIVSTSAIPINRVSDQGLTHSTRVLTQVSLIPHADDVSSTVQEASRTNVQIWTEPYGYTTANQDTTTSFTGNGMTTMGTAMSTRTSAKITTLELKEHLYNGPPDCTITIVEMKPLPSSKFTRISPDLTI</sequence>
<dbReference type="InParanoid" id="C3ZI30"/>
<organism>
    <name type="scientific">Branchiostoma floridae</name>
    <name type="common">Florida lancelet</name>
    <name type="synonym">Amphioxus</name>
    <dbReference type="NCBI Taxonomy" id="7739"/>
    <lineage>
        <taxon>Eukaryota</taxon>
        <taxon>Metazoa</taxon>
        <taxon>Chordata</taxon>
        <taxon>Cephalochordata</taxon>
        <taxon>Leptocardii</taxon>
        <taxon>Amphioxiformes</taxon>
        <taxon>Branchiostomatidae</taxon>
        <taxon>Branchiostoma</taxon>
    </lineage>
</organism>
<proteinExistence type="predicted"/>
<feature type="chain" id="PRO_5002934838" evidence="1">
    <location>
        <begin position="26"/>
        <end position="147"/>
    </location>
</feature>
<feature type="signal peptide" evidence="1">
    <location>
        <begin position="1"/>
        <end position="25"/>
    </location>
</feature>
<gene>
    <name evidence="2" type="ORF">BRAFLDRAFT_83535</name>
</gene>
<evidence type="ECO:0000256" key="1">
    <source>
        <dbReference type="SAM" id="SignalP"/>
    </source>
</evidence>